<feature type="region of interest" description="Disordered" evidence="1">
    <location>
        <begin position="203"/>
        <end position="222"/>
    </location>
</feature>
<feature type="chain" id="PRO_5008903740" evidence="2">
    <location>
        <begin position="21"/>
        <end position="367"/>
    </location>
</feature>
<proteinExistence type="predicted"/>
<keyword evidence="4" id="KW-1185">Reference proteome</keyword>
<sequence length="367" mass="39896">MRTVMVLVVILTALIIHARGELVEVDPVPEPNGFNLNNVVAVSNTEDTPTIKVIPRESEANVELNLDPLTSIPEKRSPSELDVSLHPVNLLSIQETPSISVLQLPVDSADLTSTQEKRNAPKDGKAGEHKGVVIDNTAHHPQTTLKPTKHKPTTTPGGTHATTTPNGMSGRSLHPPPTKIPEQIAPMGRHFEEESAEEELTKAVTKKGANKTEEEINGQRRSHWAQVKVTHNGTGHNESLNGTDLEGVNVPDVDLASIPLQGSMWEQVKSTANALNISHCPDVDDFHSGSASIKGDLKKADTVKEDVEAVLNAASKSIVSMNHCLQRLFTDIKIAVDITKKRRKQKQLKVKAVQVSKKKVKIDLILP</sequence>
<dbReference type="AlphaFoldDB" id="A0A1D2MB33"/>
<evidence type="ECO:0000256" key="2">
    <source>
        <dbReference type="SAM" id="SignalP"/>
    </source>
</evidence>
<comment type="caution">
    <text evidence="3">The sequence shown here is derived from an EMBL/GenBank/DDBJ whole genome shotgun (WGS) entry which is preliminary data.</text>
</comment>
<feature type="region of interest" description="Disordered" evidence="1">
    <location>
        <begin position="110"/>
        <end position="180"/>
    </location>
</feature>
<name>A0A1D2MB33_ORCCI</name>
<dbReference type="Proteomes" id="UP000094527">
    <property type="component" value="Unassembled WGS sequence"/>
</dbReference>
<reference evidence="3 4" key="1">
    <citation type="journal article" date="2016" name="Genome Biol. Evol.">
        <title>Gene Family Evolution Reflects Adaptation to Soil Environmental Stressors in the Genome of the Collembolan Orchesella cincta.</title>
        <authorList>
            <person name="Faddeeva-Vakhrusheva A."/>
            <person name="Derks M.F."/>
            <person name="Anvar S.Y."/>
            <person name="Agamennone V."/>
            <person name="Suring W."/>
            <person name="Smit S."/>
            <person name="van Straalen N.M."/>
            <person name="Roelofs D."/>
        </authorList>
    </citation>
    <scope>NUCLEOTIDE SEQUENCE [LARGE SCALE GENOMIC DNA]</scope>
    <source>
        <tissue evidence="3">Mixed pool</tissue>
    </source>
</reference>
<keyword evidence="2" id="KW-0732">Signal</keyword>
<evidence type="ECO:0000256" key="1">
    <source>
        <dbReference type="SAM" id="MobiDB-lite"/>
    </source>
</evidence>
<organism evidence="3 4">
    <name type="scientific">Orchesella cincta</name>
    <name type="common">Springtail</name>
    <name type="synonym">Podura cincta</name>
    <dbReference type="NCBI Taxonomy" id="48709"/>
    <lineage>
        <taxon>Eukaryota</taxon>
        <taxon>Metazoa</taxon>
        <taxon>Ecdysozoa</taxon>
        <taxon>Arthropoda</taxon>
        <taxon>Hexapoda</taxon>
        <taxon>Collembola</taxon>
        <taxon>Entomobryomorpha</taxon>
        <taxon>Entomobryoidea</taxon>
        <taxon>Orchesellidae</taxon>
        <taxon>Orchesellinae</taxon>
        <taxon>Orchesella</taxon>
    </lineage>
</organism>
<feature type="compositionally biased region" description="Basic and acidic residues" evidence="1">
    <location>
        <begin position="115"/>
        <end position="132"/>
    </location>
</feature>
<gene>
    <name evidence="3" type="ORF">Ocin01_16475</name>
</gene>
<dbReference type="EMBL" id="LJIJ01002114">
    <property type="protein sequence ID" value="ODM90206.1"/>
    <property type="molecule type" value="Genomic_DNA"/>
</dbReference>
<feature type="signal peptide" evidence="2">
    <location>
        <begin position="1"/>
        <end position="20"/>
    </location>
</feature>
<evidence type="ECO:0000313" key="4">
    <source>
        <dbReference type="Proteomes" id="UP000094527"/>
    </source>
</evidence>
<accession>A0A1D2MB33</accession>
<feature type="compositionally biased region" description="Low complexity" evidence="1">
    <location>
        <begin position="153"/>
        <end position="167"/>
    </location>
</feature>
<protein>
    <submittedName>
        <fullName evidence="3">Uncharacterized protein</fullName>
    </submittedName>
</protein>
<evidence type="ECO:0000313" key="3">
    <source>
        <dbReference type="EMBL" id="ODM90206.1"/>
    </source>
</evidence>